<feature type="chain" id="PRO_5047422163" evidence="3">
    <location>
        <begin position="19"/>
        <end position="201"/>
    </location>
</feature>
<evidence type="ECO:0000313" key="4">
    <source>
        <dbReference type="EMBL" id="MFC6361806.1"/>
    </source>
</evidence>
<feature type="signal peptide" evidence="3">
    <location>
        <begin position="1"/>
        <end position="18"/>
    </location>
</feature>
<comment type="caution">
    <text evidence="4">The sequence shown here is derived from an EMBL/GenBank/DDBJ whole genome shotgun (WGS) entry which is preliminary data.</text>
</comment>
<dbReference type="InterPro" id="IPR018635">
    <property type="entry name" value="UPF0319"/>
</dbReference>
<protein>
    <submittedName>
        <fullName evidence="4">DUF2057 family protein</fullName>
    </submittedName>
</protein>
<dbReference type="PANTHER" id="PTHR38108">
    <property type="entry name" value="UPF0319 PROTEIN YCCT"/>
    <property type="match status" value="1"/>
</dbReference>
<gene>
    <name evidence="4" type="ORF">ACFP73_06765</name>
</gene>
<dbReference type="Proteomes" id="UP001596215">
    <property type="component" value="Unassembled WGS sequence"/>
</dbReference>
<accession>A0ABW1VLM3</accession>
<name>A0ABW1VLM3_9GAMM</name>
<keyword evidence="2 3" id="KW-0732">Signal</keyword>
<evidence type="ECO:0000256" key="1">
    <source>
        <dbReference type="ARBA" id="ARBA00008490"/>
    </source>
</evidence>
<evidence type="ECO:0000256" key="2">
    <source>
        <dbReference type="ARBA" id="ARBA00022729"/>
    </source>
</evidence>
<dbReference type="Pfam" id="PF09829">
    <property type="entry name" value="DUF2057"/>
    <property type="match status" value="1"/>
</dbReference>
<dbReference type="PANTHER" id="PTHR38108:SF1">
    <property type="entry name" value="UPF0319 PROTEIN YCCT"/>
    <property type="match status" value="1"/>
</dbReference>
<comment type="similarity">
    <text evidence="1">Belongs to the UPF0319 family.</text>
</comment>
<keyword evidence="5" id="KW-1185">Reference proteome</keyword>
<reference evidence="5" key="1">
    <citation type="journal article" date="2019" name="Int. J. Syst. Evol. Microbiol.">
        <title>The Global Catalogue of Microorganisms (GCM) 10K type strain sequencing project: providing services to taxonomists for standard genome sequencing and annotation.</title>
        <authorList>
            <consortium name="The Broad Institute Genomics Platform"/>
            <consortium name="The Broad Institute Genome Sequencing Center for Infectious Disease"/>
            <person name="Wu L."/>
            <person name="Ma J."/>
        </authorList>
    </citation>
    <scope>NUCLEOTIDE SEQUENCE [LARGE SCALE GENOMIC DNA]</scope>
    <source>
        <strain evidence="5">CGMCC 4.1530</strain>
    </source>
</reference>
<organism evidence="4 5">
    <name type="scientific">Tatumella punctata</name>
    <dbReference type="NCBI Taxonomy" id="399969"/>
    <lineage>
        <taxon>Bacteria</taxon>
        <taxon>Pseudomonadati</taxon>
        <taxon>Pseudomonadota</taxon>
        <taxon>Gammaproteobacteria</taxon>
        <taxon>Enterobacterales</taxon>
        <taxon>Erwiniaceae</taxon>
        <taxon>Tatumella</taxon>
    </lineage>
</organism>
<dbReference type="EMBL" id="JBHSUC010000006">
    <property type="protein sequence ID" value="MFC6361806.1"/>
    <property type="molecule type" value="Genomic_DNA"/>
</dbReference>
<dbReference type="RefSeq" id="WP_343876828.1">
    <property type="nucleotide sequence ID" value="NZ_BAAAFW010000037.1"/>
</dbReference>
<evidence type="ECO:0000313" key="5">
    <source>
        <dbReference type="Proteomes" id="UP001596215"/>
    </source>
</evidence>
<sequence length="201" mass="22212">MKFVVTLFCLLLSGYTSAAEALSFRLNPQMNLLVLDGNKLPGSLLKGADSIELDRGQHQILFTLDTPGPSPAFIITFTADSRAVSVVMPQVTVPGALPRPLTSRFRFLVVDEHNRQLPAIQDQLPLQPATNYVAAIADYNRHSHKASVEKFVLAGSRSNPLQTESLRENRHLQLPATEQPLSLSGWSFHTLVSWLRALRTS</sequence>
<proteinExistence type="inferred from homology"/>
<evidence type="ECO:0000256" key="3">
    <source>
        <dbReference type="SAM" id="SignalP"/>
    </source>
</evidence>